<name>M7TD54_EUTLA</name>
<protein>
    <submittedName>
        <fullName evidence="2">Uncharacterized protein</fullName>
    </submittedName>
</protein>
<reference evidence="3" key="1">
    <citation type="journal article" date="2013" name="Genome Announc.">
        <title>Draft genome sequence of the grapevine dieback fungus Eutypa lata UCR-EL1.</title>
        <authorList>
            <person name="Blanco-Ulate B."/>
            <person name="Rolshausen P.E."/>
            <person name="Cantu D."/>
        </authorList>
    </citation>
    <scope>NUCLEOTIDE SEQUENCE [LARGE SCALE GENOMIC DNA]</scope>
    <source>
        <strain evidence="3">UCR-EL1</strain>
    </source>
</reference>
<dbReference type="HOGENOM" id="CLU_690832_0_0_1"/>
<accession>M7TD54</accession>
<proteinExistence type="predicted"/>
<keyword evidence="3" id="KW-1185">Reference proteome</keyword>
<dbReference type="OMA" id="FIRHEMI"/>
<organism evidence="2 3">
    <name type="scientific">Eutypa lata (strain UCR-EL1)</name>
    <name type="common">Grapevine dieback disease fungus</name>
    <name type="synonym">Eutypa armeniacae</name>
    <dbReference type="NCBI Taxonomy" id="1287681"/>
    <lineage>
        <taxon>Eukaryota</taxon>
        <taxon>Fungi</taxon>
        <taxon>Dikarya</taxon>
        <taxon>Ascomycota</taxon>
        <taxon>Pezizomycotina</taxon>
        <taxon>Sordariomycetes</taxon>
        <taxon>Xylariomycetidae</taxon>
        <taxon>Xylariales</taxon>
        <taxon>Diatrypaceae</taxon>
        <taxon>Eutypa</taxon>
    </lineage>
</organism>
<evidence type="ECO:0000313" key="2">
    <source>
        <dbReference type="EMBL" id="EMR67831.1"/>
    </source>
</evidence>
<sequence>MAAPRKRPRLGMPYTGDFWKGDNLEWTRAHVLDNGLIRPKATSRAKLDKALPDPNDAADHLYGLNTLQQREDSPANDPILLGSLQAMTSYLPTEVFDQIYIGEQPGESTDFSVLVQDAAFARQLATNWPLDHAMYRNIKFGPFFFWPINTGKEGSSSSKDHYVTVIMWLRQNPDAVAEREKHLAERRRASSAELQAPVPYDEVLQWSIVDPKRGNFDAAGNQTDGREANRHIGRVQCVRRRVRAILERGGLKWDFATEFMQSTGAPTFALPWVPPQRDDWSSGMRSFALIKKQCDVVLEAHCAEVPVDDAYFWERASGWLNPHQVRHEMMGLLALKCIAKMSWKARIAIEPIVDLDGVMQKDKFPAKKLKPSETPSAWYPQGDFDGPDLTRVSNGYKDT</sequence>
<dbReference type="AlphaFoldDB" id="M7TD54"/>
<evidence type="ECO:0000256" key="1">
    <source>
        <dbReference type="SAM" id="MobiDB-lite"/>
    </source>
</evidence>
<gene>
    <name evidence="2" type="ORF">UCREL1_5190</name>
</gene>
<dbReference type="Proteomes" id="UP000012174">
    <property type="component" value="Unassembled WGS sequence"/>
</dbReference>
<evidence type="ECO:0000313" key="3">
    <source>
        <dbReference type="Proteomes" id="UP000012174"/>
    </source>
</evidence>
<feature type="region of interest" description="Disordered" evidence="1">
    <location>
        <begin position="366"/>
        <end position="399"/>
    </location>
</feature>
<dbReference type="EMBL" id="KB706350">
    <property type="protein sequence ID" value="EMR67831.1"/>
    <property type="molecule type" value="Genomic_DNA"/>
</dbReference>
<dbReference type="OrthoDB" id="4766672at2759"/>
<dbReference type="KEGG" id="ela:UCREL1_5190"/>